<organism evidence="1 2">
    <name type="scientific">Gossypium davidsonii</name>
    <name type="common">Davidson's cotton</name>
    <name type="synonym">Gossypium klotzschianum subsp. davidsonii</name>
    <dbReference type="NCBI Taxonomy" id="34287"/>
    <lineage>
        <taxon>Eukaryota</taxon>
        <taxon>Viridiplantae</taxon>
        <taxon>Streptophyta</taxon>
        <taxon>Embryophyta</taxon>
        <taxon>Tracheophyta</taxon>
        <taxon>Spermatophyta</taxon>
        <taxon>Magnoliopsida</taxon>
        <taxon>eudicotyledons</taxon>
        <taxon>Gunneridae</taxon>
        <taxon>Pentapetalae</taxon>
        <taxon>rosids</taxon>
        <taxon>malvids</taxon>
        <taxon>Malvales</taxon>
        <taxon>Malvaceae</taxon>
        <taxon>Malvoideae</taxon>
        <taxon>Gossypium</taxon>
    </lineage>
</organism>
<evidence type="ECO:0000313" key="2">
    <source>
        <dbReference type="Proteomes" id="UP000593561"/>
    </source>
</evidence>
<dbReference type="EMBL" id="JABFAC010000003">
    <property type="protein sequence ID" value="MBA0608620.1"/>
    <property type="molecule type" value="Genomic_DNA"/>
</dbReference>
<proteinExistence type="predicted"/>
<reference evidence="1 2" key="1">
    <citation type="journal article" date="2019" name="Genome Biol. Evol.">
        <title>Insights into the evolution of the New World diploid cottons (Gossypium, subgenus Houzingenia) based on genome sequencing.</title>
        <authorList>
            <person name="Grover C.E."/>
            <person name="Arick M.A. 2nd"/>
            <person name="Thrash A."/>
            <person name="Conover J.L."/>
            <person name="Sanders W.S."/>
            <person name="Peterson D.G."/>
            <person name="Frelichowski J.E."/>
            <person name="Scheffler J.A."/>
            <person name="Scheffler B.E."/>
            <person name="Wendel J.F."/>
        </authorList>
    </citation>
    <scope>NUCLEOTIDE SEQUENCE [LARGE SCALE GENOMIC DNA]</scope>
    <source>
        <strain evidence="1">27</strain>
        <tissue evidence="1">Leaf</tissue>
    </source>
</reference>
<dbReference type="AlphaFoldDB" id="A0A7J8R4X5"/>
<feature type="non-terminal residue" evidence="1">
    <location>
        <position position="1"/>
    </location>
</feature>
<dbReference type="Proteomes" id="UP000593561">
    <property type="component" value="Unassembled WGS sequence"/>
</dbReference>
<keyword evidence="2" id="KW-1185">Reference proteome</keyword>
<gene>
    <name evidence="1" type="ORF">Godav_020814</name>
</gene>
<comment type="caution">
    <text evidence="1">The sequence shown here is derived from an EMBL/GenBank/DDBJ whole genome shotgun (WGS) entry which is preliminary data.</text>
</comment>
<accession>A0A7J8R4X5</accession>
<protein>
    <submittedName>
        <fullName evidence="1">Uncharacterized protein</fullName>
    </submittedName>
</protein>
<evidence type="ECO:0000313" key="1">
    <source>
        <dbReference type="EMBL" id="MBA0608620.1"/>
    </source>
</evidence>
<name>A0A7J8R4X5_GOSDV</name>
<sequence length="77" mass="8640">AKLHRANVNFLSEPIKDGTTGTVIVLTTPDAQRTMLAYQACEEARRSGALIAVTASDVSCIERHYDDYWAYYEVCRI</sequence>